<comment type="similarity">
    <text evidence="6">Belongs to the transcriptional regulatory Rex family.</text>
</comment>
<gene>
    <name evidence="6" type="primary">rex</name>
    <name evidence="8" type="ORF">ADN00_16060</name>
</gene>
<dbReference type="GO" id="GO:0045892">
    <property type="term" value="P:negative regulation of DNA-templated transcription"/>
    <property type="evidence" value="ECO:0007669"/>
    <property type="project" value="InterPro"/>
</dbReference>
<evidence type="ECO:0000256" key="3">
    <source>
        <dbReference type="ARBA" id="ARBA00023015"/>
    </source>
</evidence>
<organism evidence="8 9">
    <name type="scientific">Ornatilinea apprima</name>
    <dbReference type="NCBI Taxonomy" id="1134406"/>
    <lineage>
        <taxon>Bacteria</taxon>
        <taxon>Bacillati</taxon>
        <taxon>Chloroflexota</taxon>
        <taxon>Anaerolineae</taxon>
        <taxon>Anaerolineales</taxon>
        <taxon>Anaerolineaceae</taxon>
        <taxon>Ornatilinea</taxon>
    </lineage>
</organism>
<dbReference type="HAMAP" id="MF_01131">
    <property type="entry name" value="Rex"/>
    <property type="match status" value="1"/>
</dbReference>
<dbReference type="AlphaFoldDB" id="A0A0P6WZ32"/>
<dbReference type="EMBL" id="LGCL01000040">
    <property type="protein sequence ID" value="KPL72007.1"/>
    <property type="molecule type" value="Genomic_DNA"/>
</dbReference>
<feature type="DNA-binding region" description="H-T-H motif" evidence="6">
    <location>
        <begin position="16"/>
        <end position="55"/>
    </location>
</feature>
<evidence type="ECO:0000256" key="4">
    <source>
        <dbReference type="ARBA" id="ARBA00023125"/>
    </source>
</evidence>
<proteinExistence type="inferred from homology"/>
<evidence type="ECO:0000259" key="7">
    <source>
        <dbReference type="SMART" id="SM00881"/>
    </source>
</evidence>
<evidence type="ECO:0000313" key="8">
    <source>
        <dbReference type="EMBL" id="KPL72007.1"/>
    </source>
</evidence>
<dbReference type="NCBIfam" id="NF003995">
    <property type="entry name" value="PRK05472.2-4"/>
    <property type="match status" value="1"/>
</dbReference>
<dbReference type="STRING" id="1134406.ADN00_16060"/>
<sequence length="228" mass="24865">MNNMGIPIPSLRRLLAYYRHLKSASQKGLEFLSSGDLALAAGTTPEQVRKDFSFLPSQGRSRVGYPTQKFAEIIEDYLGLMNDKEAVLVGAGNLGRALALYPGFEQVGLRIVVLFDNDPEKIGNKVGDLQVLPVDALPSLVERMLIRIGIITTTADAAQAVADAMVAGGIKAIWNFSTLRPKVPDDVMVRNMDLSSELIVLSHYIRSLGAQEPPKSLDDDLDRLEQAS</sequence>
<accession>A0A0P6WZ32</accession>
<keyword evidence="9" id="KW-1185">Reference proteome</keyword>
<dbReference type="SUPFAM" id="SSF46785">
    <property type="entry name" value="Winged helix' DNA-binding domain"/>
    <property type="match status" value="1"/>
</dbReference>
<evidence type="ECO:0000313" key="9">
    <source>
        <dbReference type="Proteomes" id="UP000050417"/>
    </source>
</evidence>
<dbReference type="GO" id="GO:0003700">
    <property type="term" value="F:DNA-binding transcription factor activity"/>
    <property type="evidence" value="ECO:0007669"/>
    <property type="project" value="UniProtKB-UniRule"/>
</dbReference>
<evidence type="ECO:0000256" key="5">
    <source>
        <dbReference type="ARBA" id="ARBA00023163"/>
    </source>
</evidence>
<evidence type="ECO:0000256" key="2">
    <source>
        <dbReference type="ARBA" id="ARBA00022491"/>
    </source>
</evidence>
<dbReference type="RefSeq" id="WP_075064057.1">
    <property type="nucleotide sequence ID" value="NZ_LGCL01000040.1"/>
</dbReference>
<dbReference type="SMART" id="SM00881">
    <property type="entry name" value="CoA_binding"/>
    <property type="match status" value="1"/>
</dbReference>
<keyword evidence="6" id="KW-0520">NAD</keyword>
<dbReference type="PANTHER" id="PTHR35786">
    <property type="entry name" value="REDOX-SENSING TRANSCRIPTIONAL REPRESSOR REX"/>
    <property type="match status" value="1"/>
</dbReference>
<keyword evidence="5 6" id="KW-0804">Transcription</keyword>
<dbReference type="GO" id="GO:0005737">
    <property type="term" value="C:cytoplasm"/>
    <property type="evidence" value="ECO:0007669"/>
    <property type="project" value="UniProtKB-SubCell"/>
</dbReference>
<feature type="domain" description="CoA-binding" evidence="7">
    <location>
        <begin position="80"/>
        <end position="180"/>
    </location>
</feature>
<dbReference type="Gene3D" id="1.10.10.10">
    <property type="entry name" value="Winged helix-like DNA-binding domain superfamily/Winged helix DNA-binding domain"/>
    <property type="match status" value="1"/>
</dbReference>
<dbReference type="Gene3D" id="3.40.50.720">
    <property type="entry name" value="NAD(P)-binding Rossmann-like Domain"/>
    <property type="match status" value="1"/>
</dbReference>
<dbReference type="InterPro" id="IPR009718">
    <property type="entry name" value="Rex_DNA-bd_C_dom"/>
</dbReference>
<dbReference type="NCBIfam" id="NF003994">
    <property type="entry name" value="PRK05472.2-3"/>
    <property type="match status" value="1"/>
</dbReference>
<dbReference type="InterPro" id="IPR036291">
    <property type="entry name" value="NAD(P)-bd_dom_sf"/>
</dbReference>
<dbReference type="Pfam" id="PF06971">
    <property type="entry name" value="Put_DNA-bind_N"/>
    <property type="match status" value="1"/>
</dbReference>
<dbReference type="InterPro" id="IPR022876">
    <property type="entry name" value="Tscrpt_rep_Rex"/>
</dbReference>
<dbReference type="SUPFAM" id="SSF51735">
    <property type="entry name" value="NAD(P)-binding Rossmann-fold domains"/>
    <property type="match status" value="1"/>
</dbReference>
<keyword evidence="2 6" id="KW-0678">Repressor</keyword>
<comment type="subunit">
    <text evidence="6">Homodimer.</text>
</comment>
<name>A0A0P6WZ32_9CHLR</name>
<keyword evidence="1 6" id="KW-0963">Cytoplasm</keyword>
<keyword evidence="4 6" id="KW-0238">DNA-binding</keyword>
<comment type="function">
    <text evidence="6">Modulates transcription in response to changes in cellular NADH/NAD(+) redox state.</text>
</comment>
<evidence type="ECO:0000256" key="6">
    <source>
        <dbReference type="HAMAP-Rule" id="MF_01131"/>
    </source>
</evidence>
<keyword evidence="3 6" id="KW-0805">Transcription regulation</keyword>
<evidence type="ECO:0000256" key="1">
    <source>
        <dbReference type="ARBA" id="ARBA00022490"/>
    </source>
</evidence>
<dbReference type="InterPro" id="IPR003781">
    <property type="entry name" value="CoA-bd"/>
</dbReference>
<dbReference type="GO" id="GO:0003677">
    <property type="term" value="F:DNA binding"/>
    <property type="evidence" value="ECO:0007669"/>
    <property type="project" value="UniProtKB-UniRule"/>
</dbReference>
<dbReference type="InterPro" id="IPR036388">
    <property type="entry name" value="WH-like_DNA-bd_sf"/>
</dbReference>
<dbReference type="PATRIC" id="fig|1134406.4.peg.3647"/>
<reference evidence="8 9" key="1">
    <citation type="submission" date="2015-07" db="EMBL/GenBank/DDBJ databases">
        <title>Genome sequence of Ornatilinea apprima DSM 23815.</title>
        <authorList>
            <person name="Hemp J."/>
            <person name="Ward L.M."/>
            <person name="Pace L.A."/>
            <person name="Fischer W.W."/>
        </authorList>
    </citation>
    <scope>NUCLEOTIDE SEQUENCE [LARGE SCALE GENOMIC DNA]</scope>
    <source>
        <strain evidence="8 9">P3M-1</strain>
    </source>
</reference>
<comment type="caution">
    <text evidence="8">The sequence shown here is derived from an EMBL/GenBank/DDBJ whole genome shotgun (WGS) entry which is preliminary data.</text>
</comment>
<dbReference type="PANTHER" id="PTHR35786:SF1">
    <property type="entry name" value="REDOX-SENSING TRANSCRIPTIONAL REPRESSOR REX 1"/>
    <property type="match status" value="1"/>
</dbReference>
<comment type="subcellular location">
    <subcellularLocation>
        <location evidence="6">Cytoplasm</location>
    </subcellularLocation>
</comment>
<protein>
    <recommendedName>
        <fullName evidence="6">Redox-sensing transcriptional repressor Rex</fullName>
    </recommendedName>
</protein>
<dbReference type="Proteomes" id="UP000050417">
    <property type="component" value="Unassembled WGS sequence"/>
</dbReference>
<dbReference type="OrthoDB" id="9784760at2"/>
<feature type="binding site" evidence="6">
    <location>
        <begin position="90"/>
        <end position="95"/>
    </location>
    <ligand>
        <name>NAD(+)</name>
        <dbReference type="ChEBI" id="CHEBI:57540"/>
    </ligand>
</feature>
<dbReference type="Pfam" id="PF02629">
    <property type="entry name" value="CoA_binding"/>
    <property type="match status" value="1"/>
</dbReference>
<dbReference type="NCBIfam" id="NF003996">
    <property type="entry name" value="PRK05472.2-5"/>
    <property type="match status" value="1"/>
</dbReference>
<dbReference type="InterPro" id="IPR036390">
    <property type="entry name" value="WH_DNA-bd_sf"/>
</dbReference>
<dbReference type="GO" id="GO:0051775">
    <property type="term" value="P:response to redox state"/>
    <property type="evidence" value="ECO:0007669"/>
    <property type="project" value="InterPro"/>
</dbReference>